<dbReference type="InterPro" id="IPR001810">
    <property type="entry name" value="F-box_dom"/>
</dbReference>
<dbReference type="AlphaFoldDB" id="A0A8T0CKI7"/>
<keyword evidence="3" id="KW-1185">Reference proteome</keyword>
<organism evidence="2 3">
    <name type="scientific">Corymbia citriodora subsp. variegata</name>
    <dbReference type="NCBI Taxonomy" id="360336"/>
    <lineage>
        <taxon>Eukaryota</taxon>
        <taxon>Viridiplantae</taxon>
        <taxon>Streptophyta</taxon>
        <taxon>Embryophyta</taxon>
        <taxon>Tracheophyta</taxon>
        <taxon>Spermatophyta</taxon>
        <taxon>Magnoliopsida</taxon>
        <taxon>eudicotyledons</taxon>
        <taxon>Gunneridae</taxon>
        <taxon>Pentapetalae</taxon>
        <taxon>rosids</taxon>
        <taxon>malvids</taxon>
        <taxon>Myrtales</taxon>
        <taxon>Myrtaceae</taxon>
        <taxon>Myrtoideae</taxon>
        <taxon>Eucalypteae</taxon>
        <taxon>Corymbia</taxon>
    </lineage>
</organism>
<proteinExistence type="predicted"/>
<dbReference type="SUPFAM" id="SSF81383">
    <property type="entry name" value="F-box domain"/>
    <property type="match status" value="1"/>
</dbReference>
<dbReference type="InterPro" id="IPR053781">
    <property type="entry name" value="F-box_AtFBL13-like"/>
</dbReference>
<dbReference type="InterPro" id="IPR050232">
    <property type="entry name" value="FBL13/AtMIF1-like"/>
</dbReference>
<dbReference type="PROSITE" id="PS50181">
    <property type="entry name" value="FBOX"/>
    <property type="match status" value="1"/>
</dbReference>
<dbReference type="InterPro" id="IPR036047">
    <property type="entry name" value="F-box-like_dom_sf"/>
</dbReference>
<dbReference type="Pfam" id="PF00646">
    <property type="entry name" value="F-box"/>
    <property type="match status" value="1"/>
</dbReference>
<dbReference type="CDD" id="cd22160">
    <property type="entry name" value="F-box_AtFBL13-like"/>
    <property type="match status" value="1"/>
</dbReference>
<dbReference type="Gramene" id="rna-gnl|WGS:JABURB|Cocit.L2221.1">
    <property type="protein sequence ID" value="cds-KAF7848178.1"/>
    <property type="gene ID" value="gene-BT93_L2221"/>
</dbReference>
<sequence length="426" mass="48975">MDETAVARKSEYGKPNEVLDIDAVANSINDLPEAILEHILSFVPIEDAVRTCVLSKNWRYLWTSYPNLELVEWAFSGREQFTNFVDRVLVLQSSSRIKRLVLSCRDLGDASRVNLWVSTAVKRNVEDFTVHLSIIPGNFILPHCLFSSATLTRLNLCILGALKLPCRIWFPNLKVLHLEYITFVDKRSTEQLLSSPVLEELTLRYCTWDNLETLTIRTPMLKILTIHDEDFDCPYDFHLHSCQVSICGNNLKSIHCISPFFNDYQVKKSCSLLEVRINVPHWRLSRTRQVAYRLHKLLKVICSVQKLMLSSTAVKLVLSSVDELCSCLPVFPNLNVDKDVAILDPAPHCFGSHLRQIKLYDLFLPSAKEVLVLESLLKHAMVLEKFMKYYKWLPSERTTQEIIQEMLLQIRCGSKSLEIAVRPSRV</sequence>
<reference evidence="2" key="1">
    <citation type="submission" date="2020-05" db="EMBL/GenBank/DDBJ databases">
        <title>WGS assembly of Corymbia citriodora subspecies variegata.</title>
        <authorList>
            <person name="Barry K."/>
            <person name="Hundley H."/>
            <person name="Shu S."/>
            <person name="Jenkins J."/>
            <person name="Grimwood J."/>
            <person name="Baten A."/>
        </authorList>
    </citation>
    <scope>NUCLEOTIDE SEQUENCE</scope>
    <source>
        <strain evidence="2">CV2-018</strain>
    </source>
</reference>
<dbReference type="OrthoDB" id="612216at2759"/>
<comment type="caution">
    <text evidence="2">The sequence shown here is derived from an EMBL/GenBank/DDBJ whole genome shotgun (WGS) entry which is preliminary data.</text>
</comment>
<dbReference type="Gene3D" id="1.20.1280.50">
    <property type="match status" value="1"/>
</dbReference>
<dbReference type="InterPro" id="IPR055411">
    <property type="entry name" value="LRR_FXL15/At3g58940/PEG3-like"/>
</dbReference>
<dbReference type="PANTHER" id="PTHR31900">
    <property type="entry name" value="F-BOX/RNI SUPERFAMILY PROTEIN-RELATED"/>
    <property type="match status" value="1"/>
</dbReference>
<accession>A0A8T0CKI7</accession>
<dbReference type="EMBL" id="MU090249">
    <property type="protein sequence ID" value="KAF7848178.1"/>
    <property type="molecule type" value="Genomic_DNA"/>
</dbReference>
<name>A0A8T0CKI7_CORYI</name>
<dbReference type="Pfam" id="PF24758">
    <property type="entry name" value="LRR_At5g56370"/>
    <property type="match status" value="1"/>
</dbReference>
<evidence type="ECO:0000313" key="3">
    <source>
        <dbReference type="Proteomes" id="UP000806378"/>
    </source>
</evidence>
<dbReference type="Proteomes" id="UP000806378">
    <property type="component" value="Unassembled WGS sequence"/>
</dbReference>
<dbReference type="SMART" id="SM00256">
    <property type="entry name" value="FBOX"/>
    <property type="match status" value="1"/>
</dbReference>
<feature type="domain" description="F-box" evidence="1">
    <location>
        <begin position="25"/>
        <end position="61"/>
    </location>
</feature>
<evidence type="ECO:0000313" key="2">
    <source>
        <dbReference type="EMBL" id="KAF7848178.1"/>
    </source>
</evidence>
<protein>
    <recommendedName>
        <fullName evidence="1">F-box domain-containing protein</fullName>
    </recommendedName>
</protein>
<gene>
    <name evidence="2" type="ORF">BT93_L2221</name>
</gene>
<dbReference type="PANTHER" id="PTHR31900:SF30">
    <property type="entry name" value="SUPERFAMILY PROTEIN, PUTATIVE-RELATED"/>
    <property type="match status" value="1"/>
</dbReference>
<evidence type="ECO:0000259" key="1">
    <source>
        <dbReference type="PROSITE" id="PS50181"/>
    </source>
</evidence>